<dbReference type="InterPro" id="IPR000863">
    <property type="entry name" value="Sulfotransferase_dom"/>
</dbReference>
<evidence type="ECO:0000313" key="4">
    <source>
        <dbReference type="Proteomes" id="UP000085678"/>
    </source>
</evidence>
<name>A0A1S3KAT1_LINAN</name>
<dbReference type="SUPFAM" id="SSF52540">
    <property type="entry name" value="P-loop containing nucleoside triphosphate hydrolases"/>
    <property type="match status" value="1"/>
</dbReference>
<evidence type="ECO:0000256" key="2">
    <source>
        <dbReference type="ARBA" id="ARBA00022679"/>
    </source>
</evidence>
<comment type="similarity">
    <text evidence="1">Belongs to the sulfotransferase 1 family.</text>
</comment>
<dbReference type="GO" id="GO:0008146">
    <property type="term" value="F:sulfotransferase activity"/>
    <property type="evidence" value="ECO:0007669"/>
    <property type="project" value="InterPro"/>
</dbReference>
<dbReference type="InParanoid" id="A0A1S3KAT1"/>
<gene>
    <name evidence="5" type="primary">LOC106180228</name>
</gene>
<dbReference type="InterPro" id="IPR027417">
    <property type="entry name" value="P-loop_NTPase"/>
</dbReference>
<keyword evidence="2" id="KW-0808">Transferase</keyword>
<evidence type="ECO:0000259" key="3">
    <source>
        <dbReference type="Pfam" id="PF00685"/>
    </source>
</evidence>
<dbReference type="Proteomes" id="UP000085678">
    <property type="component" value="Unplaced"/>
</dbReference>
<accession>A0A1S3KAT1</accession>
<dbReference type="OrthoDB" id="205623at2759"/>
<reference evidence="5" key="1">
    <citation type="submission" date="2025-08" db="UniProtKB">
        <authorList>
            <consortium name="RefSeq"/>
        </authorList>
    </citation>
    <scope>IDENTIFICATION</scope>
    <source>
        <tissue evidence="5">Gonads</tissue>
    </source>
</reference>
<sequence>MDTPTPGNVQLRHPTGITKVQDGEGDTMVAYNDVGFIDMPPISNLEEKMAQMSDFKCRSDDVFVCSFPKSGTHLVWTITSMLVDSSQYPSYPERALDDALLEFEGPSALTSNLPPPRVMASHLGVVKMPPSVLSSAKIVVVYRNPKDAYVSFYHQLRGLKWREYSGTWSGFFELMMQRNEQHLGGPESFISWVDHTKGWWEFAKKNSNVTFVRYEDLVSDPIPTIKRISDFLDLQREAATLEHIAMKCKFDSMKKARDDKDGWDQENWKDTSAGIYRKGKIGDWKNLLTVAQNERFDSLIKRRFSQTGFSLT</sequence>
<dbReference type="Gene3D" id="3.40.50.300">
    <property type="entry name" value="P-loop containing nucleotide triphosphate hydrolases"/>
    <property type="match status" value="1"/>
</dbReference>
<proteinExistence type="inferred from homology"/>
<dbReference type="AlphaFoldDB" id="A0A1S3KAT1"/>
<dbReference type="RefSeq" id="XP_013419597.1">
    <property type="nucleotide sequence ID" value="XM_013564143.1"/>
</dbReference>
<evidence type="ECO:0000313" key="5">
    <source>
        <dbReference type="RefSeq" id="XP_013419597.1"/>
    </source>
</evidence>
<dbReference type="Pfam" id="PF00685">
    <property type="entry name" value="Sulfotransfer_1"/>
    <property type="match status" value="1"/>
</dbReference>
<feature type="domain" description="Sulfotransferase" evidence="3">
    <location>
        <begin position="60"/>
        <end position="308"/>
    </location>
</feature>
<keyword evidence="4" id="KW-1185">Reference proteome</keyword>
<organism evidence="4 5">
    <name type="scientific">Lingula anatina</name>
    <name type="common">Brachiopod</name>
    <name type="synonym">Lingula unguis</name>
    <dbReference type="NCBI Taxonomy" id="7574"/>
    <lineage>
        <taxon>Eukaryota</taxon>
        <taxon>Metazoa</taxon>
        <taxon>Spiralia</taxon>
        <taxon>Lophotrochozoa</taxon>
        <taxon>Brachiopoda</taxon>
        <taxon>Linguliformea</taxon>
        <taxon>Lingulata</taxon>
        <taxon>Lingulida</taxon>
        <taxon>Linguloidea</taxon>
        <taxon>Lingulidae</taxon>
        <taxon>Lingula</taxon>
    </lineage>
</organism>
<protein>
    <submittedName>
        <fullName evidence="5">Sulfotransferase 1C2</fullName>
    </submittedName>
</protein>
<dbReference type="PANTHER" id="PTHR11783">
    <property type="entry name" value="SULFOTRANSFERASE SULT"/>
    <property type="match status" value="1"/>
</dbReference>
<dbReference type="GeneID" id="106180228"/>
<dbReference type="KEGG" id="lak:106180228"/>
<evidence type="ECO:0000256" key="1">
    <source>
        <dbReference type="ARBA" id="ARBA00005771"/>
    </source>
</evidence>